<feature type="region of interest" description="Disordered" evidence="1">
    <location>
        <begin position="30"/>
        <end position="52"/>
    </location>
</feature>
<protein>
    <recommendedName>
        <fullName evidence="4">Transposase</fullName>
    </recommendedName>
</protein>
<keyword evidence="3" id="KW-1185">Reference proteome</keyword>
<comment type="caution">
    <text evidence="2">The sequence shown here is derived from an EMBL/GenBank/DDBJ whole genome shotgun (WGS) entry which is preliminary data.</text>
</comment>
<accession>A0ABW0S4P1</accession>
<reference evidence="3" key="1">
    <citation type="journal article" date="2019" name="Int. J. Syst. Evol. Microbiol.">
        <title>The Global Catalogue of Microorganisms (GCM) 10K type strain sequencing project: providing services to taxonomists for standard genome sequencing and annotation.</title>
        <authorList>
            <consortium name="The Broad Institute Genomics Platform"/>
            <consortium name="The Broad Institute Genome Sequencing Center for Infectious Disease"/>
            <person name="Wu L."/>
            <person name="Ma J."/>
        </authorList>
    </citation>
    <scope>NUCLEOTIDE SEQUENCE [LARGE SCALE GENOMIC DNA]</scope>
    <source>
        <strain evidence="3">CGMCC 4.5798</strain>
    </source>
</reference>
<gene>
    <name evidence="2" type="ORF">ACFPO9_25640</name>
</gene>
<dbReference type="Proteomes" id="UP001596086">
    <property type="component" value="Unassembled WGS sequence"/>
</dbReference>
<evidence type="ECO:0000313" key="2">
    <source>
        <dbReference type="EMBL" id="MFC5551914.1"/>
    </source>
</evidence>
<proteinExistence type="predicted"/>
<evidence type="ECO:0000313" key="3">
    <source>
        <dbReference type="Proteomes" id="UP001596086"/>
    </source>
</evidence>
<dbReference type="EMBL" id="JBHSMZ010000026">
    <property type="protein sequence ID" value="MFC5551914.1"/>
    <property type="molecule type" value="Genomic_DNA"/>
</dbReference>
<dbReference type="RefSeq" id="WP_379776782.1">
    <property type="nucleotide sequence ID" value="NZ_JBHSMZ010000026.1"/>
</dbReference>
<sequence length="84" mass="9001">MVVAERWYPSSKTCSCCGYKLETLALDMRENGPTSRTLPLDAGGADGARPRPAGREIACKRFPSSPKLSYLPAEGTPQGRPACT</sequence>
<evidence type="ECO:0000256" key="1">
    <source>
        <dbReference type="SAM" id="MobiDB-lite"/>
    </source>
</evidence>
<feature type="region of interest" description="Disordered" evidence="1">
    <location>
        <begin position="65"/>
        <end position="84"/>
    </location>
</feature>
<organism evidence="2 3">
    <name type="scientific">Massilia aerilata</name>
    <dbReference type="NCBI Taxonomy" id="453817"/>
    <lineage>
        <taxon>Bacteria</taxon>
        <taxon>Pseudomonadati</taxon>
        <taxon>Pseudomonadota</taxon>
        <taxon>Betaproteobacteria</taxon>
        <taxon>Burkholderiales</taxon>
        <taxon>Oxalobacteraceae</taxon>
        <taxon>Telluria group</taxon>
        <taxon>Massilia</taxon>
    </lineage>
</organism>
<evidence type="ECO:0008006" key="4">
    <source>
        <dbReference type="Google" id="ProtNLM"/>
    </source>
</evidence>
<name>A0ABW0S4P1_9BURK</name>